<dbReference type="Proteomes" id="UP000510888">
    <property type="component" value="Chromosome 1"/>
</dbReference>
<feature type="region of interest" description="Disordered" evidence="1">
    <location>
        <begin position="1"/>
        <end position="31"/>
    </location>
</feature>
<evidence type="ECO:0000313" key="5">
    <source>
        <dbReference type="Proteomes" id="UP000510888"/>
    </source>
</evidence>
<evidence type="ECO:0000256" key="2">
    <source>
        <dbReference type="SAM" id="Phobius"/>
    </source>
</evidence>
<dbReference type="AlphaFoldDB" id="A0A7I8BJH4"/>
<gene>
    <name evidence="4" type="ORF">PPGU16_18290</name>
</gene>
<name>A0A7I8BJH4_9BURK</name>
<feature type="transmembrane region" description="Helical" evidence="2">
    <location>
        <begin position="89"/>
        <end position="109"/>
    </location>
</feature>
<proteinExistence type="predicted"/>
<dbReference type="Pfam" id="PF20455">
    <property type="entry name" value="DUF6708"/>
    <property type="match status" value="1"/>
</dbReference>
<evidence type="ECO:0000256" key="1">
    <source>
        <dbReference type="SAM" id="MobiDB-lite"/>
    </source>
</evidence>
<keyword evidence="2" id="KW-1133">Transmembrane helix</keyword>
<dbReference type="InterPro" id="IPR046554">
    <property type="entry name" value="DUF6708"/>
</dbReference>
<accession>A0A7I8BJH4</accession>
<sequence length="268" mass="30246">MADMQPLLNPPAQGWERDLPGPNDRPHATPGLFSNVPNHVDNIFVELSRAYLDFRGLLVWIAPLMFLAPFGMIWLAFLTFDDANPMPLGLLLLTAFVLMIGVWGGSVGVRMDISPPRDLPLRFNRARRKVYAYEFKAIWWNPFVRWPVWTVSYDWDDIRAEAWRQRGATANGGYIVKAGVVLSVVKPGTNEVIDRFQLGAKAGGEAAWAYVCTYMQQGPQALPPSKRKPRDWNNEPTMNLARLLAPKVKWPEAMDVESRTASSLDHVT</sequence>
<evidence type="ECO:0000313" key="4">
    <source>
        <dbReference type="EMBL" id="BCF88762.1"/>
    </source>
</evidence>
<dbReference type="KEGG" id="plad:PPGU16_18290"/>
<keyword evidence="2" id="KW-0472">Membrane</keyword>
<organism evidence="4 5">
    <name type="scientific">Paraburkholderia largidicola</name>
    <dbReference type="NCBI Taxonomy" id="3014751"/>
    <lineage>
        <taxon>Bacteria</taxon>
        <taxon>Pseudomonadati</taxon>
        <taxon>Pseudomonadota</taxon>
        <taxon>Betaproteobacteria</taxon>
        <taxon>Burkholderiales</taxon>
        <taxon>Burkholderiaceae</taxon>
        <taxon>Paraburkholderia</taxon>
    </lineage>
</organism>
<evidence type="ECO:0000259" key="3">
    <source>
        <dbReference type="Pfam" id="PF20455"/>
    </source>
</evidence>
<dbReference type="RefSeq" id="WP_243460521.1">
    <property type="nucleotide sequence ID" value="NZ_AP023174.1"/>
</dbReference>
<feature type="transmembrane region" description="Helical" evidence="2">
    <location>
        <begin position="57"/>
        <end position="77"/>
    </location>
</feature>
<dbReference type="EMBL" id="AP023174">
    <property type="protein sequence ID" value="BCF88762.1"/>
    <property type="molecule type" value="Genomic_DNA"/>
</dbReference>
<keyword evidence="2" id="KW-0812">Transmembrane</keyword>
<keyword evidence="5" id="KW-1185">Reference proteome</keyword>
<feature type="domain" description="DUF6708" evidence="3">
    <location>
        <begin position="109"/>
        <end position="261"/>
    </location>
</feature>
<feature type="compositionally biased region" description="Basic and acidic residues" evidence="1">
    <location>
        <begin position="15"/>
        <end position="27"/>
    </location>
</feature>
<protein>
    <recommendedName>
        <fullName evidence="3">DUF6708 domain-containing protein</fullName>
    </recommendedName>
</protein>
<reference evidence="4 5" key="1">
    <citation type="journal article" date="2020" name="Genes (Basel)">
        <title>Genomic Comparison of Insect Gut Symbionts from Divergent Burkholderia Subclades.</title>
        <authorList>
            <person name="Takeshita K."/>
            <person name="Kikuchi Y."/>
        </authorList>
    </citation>
    <scope>NUCLEOTIDE SEQUENCE [LARGE SCALE GENOMIC DNA]</scope>
    <source>
        <strain evidence="4 5">PGU16</strain>
    </source>
</reference>